<gene>
    <name evidence="2" type="ORF">HP397_04965</name>
</gene>
<evidence type="ECO:0000313" key="3">
    <source>
        <dbReference type="Proteomes" id="UP000526184"/>
    </source>
</evidence>
<keyword evidence="1" id="KW-0812">Transmembrane</keyword>
<feature type="transmembrane region" description="Helical" evidence="1">
    <location>
        <begin position="129"/>
        <end position="149"/>
    </location>
</feature>
<accession>A0A7Z0PH53</accession>
<dbReference type="EMBL" id="JABMKT010000023">
    <property type="protein sequence ID" value="NYV28155.1"/>
    <property type="molecule type" value="Genomic_DNA"/>
</dbReference>
<feature type="transmembrane region" description="Helical" evidence="1">
    <location>
        <begin position="20"/>
        <end position="40"/>
    </location>
</feature>
<evidence type="ECO:0000256" key="1">
    <source>
        <dbReference type="SAM" id="Phobius"/>
    </source>
</evidence>
<feature type="transmembrane region" description="Helical" evidence="1">
    <location>
        <begin position="75"/>
        <end position="95"/>
    </location>
</feature>
<dbReference type="NCBIfam" id="TIGR02206">
    <property type="entry name" value="intg_mem_TP0381"/>
    <property type="match status" value="1"/>
</dbReference>
<comment type="caution">
    <text evidence="2">The sequence shown here is derived from an EMBL/GenBank/DDBJ whole genome shotgun (WGS) entry which is preliminary data.</text>
</comment>
<keyword evidence="1" id="KW-1133">Transmembrane helix</keyword>
<sequence>MSKYFTPGEYHLSYFSPEHLKPLFVITIICIILLLIPYLFKGIEKGKYTIFLGILCLVVKLGDSLYRIYFENDVWYNTVPLNLCNISLIFAGIYFITKRRIYFNFVYFWFSGAILAVIIPGFSVYYSPLYVYSFIASHMFEIFAVFYGFIHLDERITFKGFVTSVFGYLLLIGISFIWNGIYGTNFMFMADYVIPAVSFIKPFWFYQIALVGLFVLSMVFMYLPFVNNQKEELEEVTI</sequence>
<dbReference type="AlphaFoldDB" id="A0A7Z0PH53"/>
<protein>
    <submittedName>
        <fullName evidence="2">TIGR02206 family membrane protein</fullName>
    </submittedName>
</protein>
<dbReference type="Proteomes" id="UP000526184">
    <property type="component" value="Unassembled WGS sequence"/>
</dbReference>
<feature type="transmembrane region" description="Helical" evidence="1">
    <location>
        <begin position="203"/>
        <end position="223"/>
    </location>
</feature>
<dbReference type="Pfam" id="PF14808">
    <property type="entry name" value="TMEM164"/>
    <property type="match status" value="1"/>
</dbReference>
<feature type="transmembrane region" description="Helical" evidence="1">
    <location>
        <begin position="49"/>
        <end position="69"/>
    </location>
</feature>
<feature type="transmembrane region" description="Helical" evidence="1">
    <location>
        <begin position="161"/>
        <end position="183"/>
    </location>
</feature>
<dbReference type="RefSeq" id="WP_180136214.1">
    <property type="nucleotide sequence ID" value="NZ_JABMKT010000023.1"/>
</dbReference>
<organism evidence="2 3">
    <name type="scientific">Streptobacillus felis</name>
    <dbReference type="NCBI Taxonomy" id="1384509"/>
    <lineage>
        <taxon>Bacteria</taxon>
        <taxon>Fusobacteriati</taxon>
        <taxon>Fusobacteriota</taxon>
        <taxon>Fusobacteriia</taxon>
        <taxon>Fusobacteriales</taxon>
        <taxon>Leptotrichiaceae</taxon>
        <taxon>Streptobacillus</taxon>
    </lineage>
</organism>
<evidence type="ECO:0000313" key="2">
    <source>
        <dbReference type="EMBL" id="NYV28155.1"/>
    </source>
</evidence>
<proteinExistence type="predicted"/>
<dbReference type="InterPro" id="IPR011737">
    <property type="entry name" value="CHP02206_TP0381"/>
</dbReference>
<keyword evidence="1" id="KW-0472">Membrane</keyword>
<name>A0A7Z0PH53_9FUSO</name>
<reference evidence="2 3" key="1">
    <citation type="submission" date="2020-05" db="EMBL/GenBank/DDBJ databases">
        <title>Streptobacillus felis strain LHL191014123.</title>
        <authorList>
            <person name="Fawzy A."/>
            <person name="Rau J."/>
            <person name="Risse K."/>
            <person name="Schauerte N."/>
            <person name="Geiger C."/>
            <person name="Blom J."/>
            <person name="Imirzalioglu C."/>
            <person name="Falgenhauer J."/>
            <person name="Bach A."/>
            <person name="Herden C."/>
            <person name="Eisenberg T."/>
        </authorList>
    </citation>
    <scope>NUCLEOTIDE SEQUENCE [LARGE SCALE GENOMIC DNA]</scope>
    <source>
        <strain evidence="2 3">LHL191014123</strain>
    </source>
</reference>
<keyword evidence="3" id="KW-1185">Reference proteome</keyword>
<feature type="transmembrane region" description="Helical" evidence="1">
    <location>
        <begin position="102"/>
        <end position="123"/>
    </location>
</feature>